<proteinExistence type="predicted"/>
<dbReference type="Proteomes" id="UP000095286">
    <property type="component" value="Unplaced"/>
</dbReference>
<sequence>MCINMSQILFNFALFGLIATAVFSRSPLGNEFPQINDAPKKIGTLESYYYPQRYTNEEEYQTLVQNAIAASFGDSNPIVHGKRNDDTPTKTCGAFLRTRLHEVCSTCILFKGFESNVSILKACCFGKCTDSFIRSECCSE</sequence>
<reference evidence="2" key="1">
    <citation type="submission" date="2016-11" db="UniProtKB">
        <authorList>
            <consortium name="WormBaseParasite"/>
        </authorList>
    </citation>
    <scope>IDENTIFICATION</scope>
    <source>
        <strain evidence="2">KR3021</strain>
    </source>
</reference>
<accession>A0AC35U760</accession>
<evidence type="ECO:0000313" key="2">
    <source>
        <dbReference type="WBParaSite" id="RSKR_0000790350.1"/>
    </source>
</evidence>
<protein>
    <submittedName>
        <fullName evidence="2">Gnk2-homologous domain-containing protein</fullName>
    </submittedName>
</protein>
<organism evidence="1 2">
    <name type="scientific">Rhabditophanes sp. KR3021</name>
    <dbReference type="NCBI Taxonomy" id="114890"/>
    <lineage>
        <taxon>Eukaryota</taxon>
        <taxon>Metazoa</taxon>
        <taxon>Ecdysozoa</taxon>
        <taxon>Nematoda</taxon>
        <taxon>Chromadorea</taxon>
        <taxon>Rhabditida</taxon>
        <taxon>Tylenchina</taxon>
        <taxon>Panagrolaimomorpha</taxon>
        <taxon>Strongyloidoidea</taxon>
        <taxon>Alloionematidae</taxon>
        <taxon>Rhabditophanes</taxon>
    </lineage>
</organism>
<name>A0AC35U760_9BILA</name>
<evidence type="ECO:0000313" key="1">
    <source>
        <dbReference type="Proteomes" id="UP000095286"/>
    </source>
</evidence>
<dbReference type="WBParaSite" id="RSKR_0000790350.1">
    <property type="protein sequence ID" value="RSKR_0000790350.1"/>
    <property type="gene ID" value="RSKR_0000790350"/>
</dbReference>